<dbReference type="Proteomes" id="UP001652624">
    <property type="component" value="Chromosome 17"/>
</dbReference>
<dbReference type="Gene3D" id="1.10.8.10">
    <property type="entry name" value="DNA helicase RuvA subunit, C-terminal domain"/>
    <property type="match status" value="1"/>
</dbReference>
<dbReference type="GO" id="GO:0005829">
    <property type="term" value="C:cytosol"/>
    <property type="evidence" value="ECO:0007669"/>
    <property type="project" value="TreeGrafter"/>
</dbReference>
<evidence type="ECO:0000313" key="3">
    <source>
        <dbReference type="Proteomes" id="UP001652624"/>
    </source>
</evidence>
<dbReference type="InParanoid" id="A0A1S3AE70"/>
<dbReference type="CDD" id="cd01808">
    <property type="entry name" value="Ubl_PLICs"/>
    <property type="match status" value="1"/>
</dbReference>
<dbReference type="GeneID" id="103122884"/>
<reference evidence="4" key="1">
    <citation type="submission" date="2025-08" db="UniProtKB">
        <authorList>
            <consortium name="RefSeq"/>
        </authorList>
    </citation>
    <scope>IDENTIFICATION</scope>
</reference>
<dbReference type="SUPFAM" id="SSF46934">
    <property type="entry name" value="UBA-like"/>
    <property type="match status" value="1"/>
</dbReference>
<evidence type="ECO:0000256" key="1">
    <source>
        <dbReference type="SAM" id="MobiDB-lite"/>
    </source>
</evidence>
<dbReference type="PROSITE" id="PS50053">
    <property type="entry name" value="UBIQUITIN_2"/>
    <property type="match status" value="1"/>
</dbReference>
<dbReference type="InterPro" id="IPR009060">
    <property type="entry name" value="UBA-like_sf"/>
</dbReference>
<gene>
    <name evidence="4" type="primary">UBQLNL</name>
</gene>
<feature type="region of interest" description="Disordered" evidence="1">
    <location>
        <begin position="1"/>
        <end position="41"/>
    </location>
</feature>
<dbReference type="Gene3D" id="3.10.20.90">
    <property type="entry name" value="Phosphatidylinositol 3-kinase Catalytic Subunit, Chain A, domain 1"/>
    <property type="match status" value="1"/>
</dbReference>
<dbReference type="InterPro" id="IPR029071">
    <property type="entry name" value="Ubiquitin-like_domsf"/>
</dbReference>
<dbReference type="AlphaFoldDB" id="A0A1S3AE70"/>
<dbReference type="Pfam" id="PF00240">
    <property type="entry name" value="ubiquitin"/>
    <property type="match status" value="1"/>
</dbReference>
<organism evidence="3 4">
    <name type="scientific">Erinaceus europaeus</name>
    <name type="common">Western European hedgehog</name>
    <dbReference type="NCBI Taxonomy" id="9365"/>
    <lineage>
        <taxon>Eukaryota</taxon>
        <taxon>Metazoa</taxon>
        <taxon>Chordata</taxon>
        <taxon>Craniata</taxon>
        <taxon>Vertebrata</taxon>
        <taxon>Euteleostomi</taxon>
        <taxon>Mammalia</taxon>
        <taxon>Eutheria</taxon>
        <taxon>Laurasiatheria</taxon>
        <taxon>Eulipotyphla</taxon>
        <taxon>Erinaceidae</taxon>
        <taxon>Erinaceinae</taxon>
        <taxon>Erinaceus</taxon>
    </lineage>
</organism>
<feature type="region of interest" description="Disordered" evidence="1">
    <location>
        <begin position="383"/>
        <end position="428"/>
    </location>
</feature>
<sequence length="621" mass="68705">MPDSSCSPSARPLKSMPHVTSRTSRVAHPGRPSDQKNISPSASRVIVKTPGSQEDFMIADDTSVRQFKEKLSAHFQCHIDQLVLVFMGRLLKDQDTLSQRGILDGHTIHLVIKSKHPSRSVIHSSQNSSASEFCHQNRSAKRNSSGVHQPAHVSRTPVEPALSAQLGASQDLEVNSPEYPTQMLENPLIQQLLSNRDVLRQFLSEHPDIQQLIQQNPEVSHILDYSEILWQTLELARNLALIQEIMKIQQPVQNLEYPLSQQSHLGSETIPDGDNAQSYPLFNDQIHSLQDDFGGNIFTALLQGQAPKEAQPSPPSSPTPQGCQDQLPQLPTTRVIYTSSRGLSSITSTNGTTNKVNYSSRTNAAASVSTKAQNHMCAMQQPAEVPALPSTEFTQQSLTEDREATISVNSAEHRSEDDLQLPDEQSSSQIPGNMLQLLLNNPGLVAKMMMFMSMFQLNEQSKQDLQESFLQQTQLSDILMSLANPRASQAISQIEQGLKLLATETPVLLSWVAPYLWGLGWLPAPNWNYPDTVPCAWNESRVAKPKRPQCCHKSATLLQKQQSLAGDPSQLLQAPEIRFSKQMEYLQAMGFGNHQANLQALIATQGDTSAAICKLKRSQGF</sequence>
<dbReference type="CTD" id="143630"/>
<dbReference type="RefSeq" id="XP_007533562.2">
    <property type="nucleotide sequence ID" value="XM_007533500.2"/>
</dbReference>
<evidence type="ECO:0000313" key="4">
    <source>
        <dbReference type="RefSeq" id="XP_007533562.2"/>
    </source>
</evidence>
<dbReference type="SMART" id="SM00213">
    <property type="entry name" value="UBQ"/>
    <property type="match status" value="1"/>
</dbReference>
<accession>A0A1S3AE70</accession>
<dbReference type="PANTHER" id="PTHR10677">
    <property type="entry name" value="UBIQUILIN"/>
    <property type="match status" value="1"/>
</dbReference>
<protein>
    <submittedName>
        <fullName evidence="4">Ubiquilin-like protein</fullName>
    </submittedName>
</protein>
<keyword evidence="3" id="KW-1185">Reference proteome</keyword>
<dbReference type="GO" id="GO:0006511">
    <property type="term" value="P:ubiquitin-dependent protein catabolic process"/>
    <property type="evidence" value="ECO:0007669"/>
    <property type="project" value="TreeGrafter"/>
</dbReference>
<dbReference type="InterPro" id="IPR000626">
    <property type="entry name" value="Ubiquitin-like_dom"/>
</dbReference>
<evidence type="ECO:0000259" key="2">
    <source>
        <dbReference type="PROSITE" id="PS50053"/>
    </source>
</evidence>
<feature type="region of interest" description="Disordered" evidence="1">
    <location>
        <begin position="305"/>
        <end position="327"/>
    </location>
</feature>
<dbReference type="Pfam" id="PF23195">
    <property type="entry name" value="UBQLN1"/>
    <property type="match status" value="1"/>
</dbReference>
<dbReference type="eggNOG" id="KOG0010">
    <property type="taxonomic scope" value="Eukaryota"/>
</dbReference>
<dbReference type="OrthoDB" id="267397at2759"/>
<name>A0A1S3AE70_ERIEU</name>
<dbReference type="PANTHER" id="PTHR10677:SF9">
    <property type="entry name" value="UBIQUILIN-LIKE PROTEIN"/>
    <property type="match status" value="1"/>
</dbReference>
<dbReference type="InterPro" id="IPR015496">
    <property type="entry name" value="Ubiquilin"/>
</dbReference>
<dbReference type="GO" id="GO:0031593">
    <property type="term" value="F:polyubiquitin modification-dependent protein binding"/>
    <property type="evidence" value="ECO:0007669"/>
    <property type="project" value="TreeGrafter"/>
</dbReference>
<feature type="region of interest" description="Disordered" evidence="1">
    <location>
        <begin position="339"/>
        <end position="358"/>
    </location>
</feature>
<dbReference type="SUPFAM" id="SSF54236">
    <property type="entry name" value="Ubiquitin-like"/>
    <property type="match status" value="1"/>
</dbReference>
<feature type="domain" description="Ubiquitin-like" evidence="2">
    <location>
        <begin position="43"/>
        <end position="117"/>
    </location>
</feature>
<proteinExistence type="predicted"/>
<dbReference type="STRING" id="9365.ENSEEUP00000004807"/>
<dbReference type="FunCoup" id="A0A1S3AE70">
    <property type="interactions" value="11"/>
</dbReference>